<name>A0A512E219_9PROT</name>
<dbReference type="Proteomes" id="UP000321523">
    <property type="component" value="Unassembled WGS sequence"/>
</dbReference>
<evidence type="ECO:0000313" key="4">
    <source>
        <dbReference type="EMBL" id="GEO42779.1"/>
    </source>
</evidence>
<evidence type="ECO:0000256" key="2">
    <source>
        <dbReference type="ARBA" id="ARBA00022525"/>
    </source>
</evidence>
<dbReference type="PANTHER" id="PTHR38340">
    <property type="entry name" value="S-LAYER PROTEIN"/>
    <property type="match status" value="1"/>
</dbReference>
<evidence type="ECO:0000313" key="5">
    <source>
        <dbReference type="Proteomes" id="UP000321523"/>
    </source>
</evidence>
<reference evidence="4 5" key="1">
    <citation type="submission" date="2019-07" db="EMBL/GenBank/DDBJ databases">
        <title>Whole genome shotgun sequence of Skermanella aerolata NBRC 106429.</title>
        <authorList>
            <person name="Hosoyama A."/>
            <person name="Uohara A."/>
            <person name="Ohji S."/>
            <person name="Ichikawa N."/>
        </authorList>
    </citation>
    <scope>NUCLEOTIDE SEQUENCE [LARGE SCALE GENOMIC DNA]</scope>
    <source>
        <strain evidence="4 5">NBRC 106429</strain>
    </source>
</reference>
<dbReference type="AlphaFoldDB" id="A0A512E219"/>
<evidence type="ECO:0000256" key="1">
    <source>
        <dbReference type="ARBA" id="ARBA00004613"/>
    </source>
</evidence>
<accession>A0A512E219</accession>
<sequence length="489" mass="51303">MGDQSKYQGECNPHDLGAAQFTIADVSLYIGDKGKDRYGGTDNMDIVFGRGGKDRLAGSDMDDDLVGGSGNDRLTGGGGMDHLDGGEGKDRLKGNAESDNLSGGKGADYLDEGTGHGDLDGGEGNDVLVGGPGGDAFLISPDSGHDMIKDFAAGPGILDHLAVRDIEPEELHFKDIKAGVLISWNEGESSVLLEDVFKKDLAQDDFMFVDDRKVIKQTSADADQITAMAFIKNEGDVADPPKFGQNETADETFNFDEFRVKIGGSDADTFLGTANRDYFIGLEGDDHLSGVGNDDDLWGGEGDDILDGGNGRDHLKGGEGDDTLYGGMMAESLMGAMGNDKLYAGAGHDMLDGGMGDDILDGGDGADAFIVGPDSGHDVVVGGFDAGPAAFDHIALRDLLPSHVAVEDATRSDGDGVLVSWNTDADPQADGSIFLVGLSKSQMAQDDFMFNADDGTQGLFEDDPEITASGSQYIFSDETIAASDYFFVT</sequence>
<feature type="region of interest" description="Disordered" evidence="3">
    <location>
        <begin position="52"/>
        <end position="106"/>
    </location>
</feature>
<comment type="caution">
    <text evidence="4">The sequence shown here is derived from an EMBL/GenBank/DDBJ whole genome shotgun (WGS) entry which is preliminary data.</text>
</comment>
<dbReference type="SUPFAM" id="SSF51120">
    <property type="entry name" value="beta-Roll"/>
    <property type="match status" value="3"/>
</dbReference>
<dbReference type="InterPro" id="IPR050557">
    <property type="entry name" value="RTX_toxin/Mannuronan_C5-epim"/>
</dbReference>
<evidence type="ECO:0000256" key="3">
    <source>
        <dbReference type="SAM" id="MobiDB-lite"/>
    </source>
</evidence>
<keyword evidence="2" id="KW-0964">Secreted</keyword>
<dbReference type="PROSITE" id="PS00330">
    <property type="entry name" value="HEMOLYSIN_CALCIUM"/>
    <property type="match status" value="4"/>
</dbReference>
<dbReference type="PRINTS" id="PR00313">
    <property type="entry name" value="CABNDNGRPT"/>
</dbReference>
<dbReference type="PANTHER" id="PTHR38340:SF1">
    <property type="entry name" value="S-LAYER PROTEIN"/>
    <property type="match status" value="1"/>
</dbReference>
<organism evidence="4 5">
    <name type="scientific">Skermanella aerolata</name>
    <dbReference type="NCBI Taxonomy" id="393310"/>
    <lineage>
        <taxon>Bacteria</taxon>
        <taxon>Pseudomonadati</taxon>
        <taxon>Pseudomonadota</taxon>
        <taxon>Alphaproteobacteria</taxon>
        <taxon>Rhodospirillales</taxon>
        <taxon>Azospirillaceae</taxon>
        <taxon>Skermanella</taxon>
    </lineage>
</organism>
<dbReference type="InterPro" id="IPR011049">
    <property type="entry name" value="Serralysin-like_metalloprot_C"/>
</dbReference>
<dbReference type="InterPro" id="IPR001343">
    <property type="entry name" value="Hemolysn_Ca-bd"/>
</dbReference>
<feature type="compositionally biased region" description="Basic and acidic residues" evidence="3">
    <location>
        <begin position="81"/>
        <end position="96"/>
    </location>
</feature>
<dbReference type="Pfam" id="PF00353">
    <property type="entry name" value="HemolysinCabind"/>
    <property type="match status" value="5"/>
</dbReference>
<keyword evidence="5" id="KW-1185">Reference proteome</keyword>
<dbReference type="GO" id="GO:0005576">
    <property type="term" value="C:extracellular region"/>
    <property type="evidence" value="ECO:0007669"/>
    <property type="project" value="UniProtKB-SubCell"/>
</dbReference>
<feature type="compositionally biased region" description="Gly residues" evidence="3">
    <location>
        <begin position="67"/>
        <end position="80"/>
    </location>
</feature>
<dbReference type="InterPro" id="IPR018511">
    <property type="entry name" value="Hemolysin-typ_Ca-bd_CS"/>
</dbReference>
<dbReference type="OrthoDB" id="7515000at2"/>
<dbReference type="Gene3D" id="2.150.10.10">
    <property type="entry name" value="Serralysin-like metalloprotease, C-terminal"/>
    <property type="match status" value="4"/>
</dbReference>
<dbReference type="GO" id="GO:0005509">
    <property type="term" value="F:calcium ion binding"/>
    <property type="evidence" value="ECO:0007669"/>
    <property type="project" value="InterPro"/>
</dbReference>
<gene>
    <name evidence="4" type="ORF">SAE02_69270</name>
</gene>
<comment type="subcellular location">
    <subcellularLocation>
        <location evidence="1">Secreted</location>
    </subcellularLocation>
</comment>
<evidence type="ECO:0008006" key="6">
    <source>
        <dbReference type="Google" id="ProtNLM"/>
    </source>
</evidence>
<dbReference type="EMBL" id="BJYZ01000050">
    <property type="protein sequence ID" value="GEO42779.1"/>
    <property type="molecule type" value="Genomic_DNA"/>
</dbReference>
<proteinExistence type="predicted"/>
<protein>
    <recommendedName>
        <fullName evidence="6">Calcium-binding protein</fullName>
    </recommendedName>
</protein>